<organism evidence="7 9">
    <name type="scientific">Rotaria sordida</name>
    <dbReference type="NCBI Taxonomy" id="392033"/>
    <lineage>
        <taxon>Eukaryota</taxon>
        <taxon>Metazoa</taxon>
        <taxon>Spiralia</taxon>
        <taxon>Gnathifera</taxon>
        <taxon>Rotifera</taxon>
        <taxon>Eurotatoria</taxon>
        <taxon>Bdelloidea</taxon>
        <taxon>Philodinida</taxon>
        <taxon>Philodinidae</taxon>
        <taxon>Rotaria</taxon>
    </lineage>
</organism>
<evidence type="ECO:0000313" key="7">
    <source>
        <dbReference type="EMBL" id="CAF1197561.1"/>
    </source>
</evidence>
<dbReference type="PANTHER" id="PTHR19432">
    <property type="entry name" value="SUGAR TRANSPORTER"/>
    <property type="match status" value="1"/>
</dbReference>
<dbReference type="InterPro" id="IPR036259">
    <property type="entry name" value="MFS_trans_sf"/>
</dbReference>
<name>A0A814W4L6_9BILA</name>
<evidence type="ECO:0000256" key="6">
    <source>
        <dbReference type="SAM" id="Phobius"/>
    </source>
</evidence>
<evidence type="ECO:0000313" key="8">
    <source>
        <dbReference type="EMBL" id="CAF3703374.1"/>
    </source>
</evidence>
<dbReference type="EMBL" id="CAJNOU010001395">
    <property type="protein sequence ID" value="CAF1197561.1"/>
    <property type="molecule type" value="Genomic_DNA"/>
</dbReference>
<feature type="transmembrane region" description="Helical" evidence="6">
    <location>
        <begin position="371"/>
        <end position="398"/>
    </location>
</feature>
<feature type="transmembrane region" description="Helical" evidence="6">
    <location>
        <begin position="317"/>
        <end position="336"/>
    </location>
</feature>
<dbReference type="Pfam" id="PF13347">
    <property type="entry name" value="MFS_2"/>
    <property type="match status" value="1"/>
</dbReference>
<evidence type="ECO:0000256" key="2">
    <source>
        <dbReference type="ARBA" id="ARBA00022448"/>
    </source>
</evidence>
<feature type="transmembrane region" description="Helical" evidence="6">
    <location>
        <begin position="86"/>
        <end position="105"/>
    </location>
</feature>
<feature type="transmembrane region" description="Helical" evidence="6">
    <location>
        <begin position="195"/>
        <end position="215"/>
    </location>
</feature>
<feature type="transmembrane region" description="Helical" evidence="6">
    <location>
        <begin position="343"/>
        <end position="365"/>
    </location>
</feature>
<protein>
    <recommendedName>
        <fullName evidence="10">Solute carrier family 45 member 3</fullName>
    </recommendedName>
</protein>
<feature type="transmembrane region" description="Helical" evidence="6">
    <location>
        <begin position="449"/>
        <end position="466"/>
    </location>
</feature>
<sequence length="484" mass="54423">MNTRYLQSICNNDLHHLLIITSLVCGLEFCTASAFTYIPPILLKAGISESLMTWLMGCGPLLGFLLCPVVGHASDRCRSRYGKRRPFIVGFCLTIIFCLILIPQSEAIGELLRAPKLGLYLLVITCVLFDFSAQACFNPCESLIYDVCKGTPQENSCFFVYSFMTSFGGCLGYLITATDWTESFLSNYLQGQEKLTFIVILLFFTITLCSTLISANEKVYDSLDEQISFSDTQIIYSLFPIDFLKYVFYTISNSVKTIITMPFVLRRLTLAECCSWSALMTFNLFFTDFVGQTIYNGDPSADESSVERIRYDQGVRAASYGLLFHCIVGALYAPLLKPLINQFGIHLTFSFGMFIFALSMLVTYISRNIIIVNIMASLTGLGMASLTSIPYTLVMTYYANREIYFADNPILQTRGIGTILGILDSTYFASQIISSVIMGYIILIFKSTLSYIVTSFILALLSLWFINRIVINRHQLQELVKIDK</sequence>
<dbReference type="GO" id="GO:0008506">
    <property type="term" value="F:sucrose:proton symporter activity"/>
    <property type="evidence" value="ECO:0007669"/>
    <property type="project" value="TreeGrafter"/>
</dbReference>
<keyword evidence="5 6" id="KW-0472">Membrane</keyword>
<dbReference type="Gene3D" id="1.20.1250.20">
    <property type="entry name" value="MFS general substrate transporter like domains"/>
    <property type="match status" value="2"/>
</dbReference>
<reference evidence="7" key="1">
    <citation type="submission" date="2021-02" db="EMBL/GenBank/DDBJ databases">
        <authorList>
            <person name="Nowell W R."/>
        </authorList>
    </citation>
    <scope>NUCLEOTIDE SEQUENCE</scope>
</reference>
<dbReference type="PANTHER" id="PTHR19432:SF37">
    <property type="entry name" value="SOLUTE CARRIER FAMILY 45 MEMBER 3"/>
    <property type="match status" value="1"/>
</dbReference>
<gene>
    <name evidence="8" type="ORF">FNK824_LOCUS9316</name>
    <name evidence="7" type="ORF">SEV965_LOCUS20955</name>
</gene>
<evidence type="ECO:0000313" key="9">
    <source>
        <dbReference type="Proteomes" id="UP000663889"/>
    </source>
</evidence>
<feature type="transmembrane region" description="Helical" evidence="6">
    <location>
        <begin position="117"/>
        <end position="137"/>
    </location>
</feature>
<dbReference type="EMBL" id="CAJOBE010000970">
    <property type="protein sequence ID" value="CAF3703374.1"/>
    <property type="molecule type" value="Genomic_DNA"/>
</dbReference>
<dbReference type="Proteomes" id="UP000663874">
    <property type="component" value="Unassembled WGS sequence"/>
</dbReference>
<proteinExistence type="predicted"/>
<dbReference type="AlphaFoldDB" id="A0A814W4L6"/>
<evidence type="ECO:0000256" key="3">
    <source>
        <dbReference type="ARBA" id="ARBA00022692"/>
    </source>
</evidence>
<evidence type="ECO:0000256" key="5">
    <source>
        <dbReference type="ARBA" id="ARBA00023136"/>
    </source>
</evidence>
<keyword evidence="4 6" id="KW-1133">Transmembrane helix</keyword>
<evidence type="ECO:0000256" key="4">
    <source>
        <dbReference type="ARBA" id="ARBA00022989"/>
    </source>
</evidence>
<feature type="transmembrane region" description="Helical" evidence="6">
    <location>
        <begin position="419"/>
        <end position="443"/>
    </location>
</feature>
<dbReference type="SUPFAM" id="SSF103473">
    <property type="entry name" value="MFS general substrate transporter"/>
    <property type="match status" value="1"/>
</dbReference>
<accession>A0A814W4L6</accession>
<keyword evidence="2" id="KW-0813">Transport</keyword>
<feature type="transmembrane region" description="Helical" evidence="6">
    <location>
        <begin position="158"/>
        <end position="175"/>
    </location>
</feature>
<feature type="transmembrane region" description="Helical" evidence="6">
    <location>
        <begin position="16"/>
        <end position="39"/>
    </location>
</feature>
<comment type="caution">
    <text evidence="7">The sequence shown here is derived from an EMBL/GenBank/DDBJ whole genome shotgun (WGS) entry which is preliminary data.</text>
</comment>
<keyword evidence="3 6" id="KW-0812">Transmembrane</keyword>
<evidence type="ECO:0000256" key="1">
    <source>
        <dbReference type="ARBA" id="ARBA00004141"/>
    </source>
</evidence>
<comment type="subcellular location">
    <subcellularLocation>
        <location evidence="1">Membrane</location>
        <topology evidence="1">Multi-pass membrane protein</topology>
    </subcellularLocation>
</comment>
<feature type="transmembrane region" description="Helical" evidence="6">
    <location>
        <begin position="51"/>
        <end position="74"/>
    </location>
</feature>
<evidence type="ECO:0008006" key="10">
    <source>
        <dbReference type="Google" id="ProtNLM"/>
    </source>
</evidence>
<dbReference type="GO" id="GO:0016020">
    <property type="term" value="C:membrane"/>
    <property type="evidence" value="ECO:0007669"/>
    <property type="project" value="UniProtKB-SubCell"/>
</dbReference>
<dbReference type="Proteomes" id="UP000663889">
    <property type="component" value="Unassembled WGS sequence"/>
</dbReference>